<keyword evidence="6 9" id="KW-0812">Transmembrane</keyword>
<evidence type="ECO:0000313" key="11">
    <source>
        <dbReference type="Proteomes" id="UP001626550"/>
    </source>
</evidence>
<evidence type="ECO:0000256" key="4">
    <source>
        <dbReference type="ARBA" id="ARBA00022448"/>
    </source>
</evidence>
<comment type="similarity">
    <text evidence="3 9">Belongs to the riboflavin transporter family.</text>
</comment>
<dbReference type="Pfam" id="PF06237">
    <property type="entry name" value="SLC52_ribofla_tr"/>
    <property type="match status" value="1"/>
</dbReference>
<dbReference type="GO" id="GO:0005886">
    <property type="term" value="C:plasma membrane"/>
    <property type="evidence" value="ECO:0007669"/>
    <property type="project" value="UniProtKB-SubCell"/>
</dbReference>
<reference evidence="10 11" key="1">
    <citation type="submission" date="2024-11" db="EMBL/GenBank/DDBJ databases">
        <title>Adaptive evolution of stress response genes in parasites aligns with host niche diversity.</title>
        <authorList>
            <person name="Hahn C."/>
            <person name="Resl P."/>
        </authorList>
    </citation>
    <scope>NUCLEOTIDE SEQUENCE [LARGE SCALE GENOMIC DNA]</scope>
    <source>
        <strain evidence="10">EGGRZ-B1_66</strain>
        <tissue evidence="10">Body</tissue>
    </source>
</reference>
<gene>
    <name evidence="10" type="ORF">Ciccas_002253</name>
</gene>
<feature type="transmembrane region" description="Helical" evidence="9">
    <location>
        <begin position="76"/>
        <end position="98"/>
    </location>
</feature>
<evidence type="ECO:0000256" key="2">
    <source>
        <dbReference type="ARBA" id="ARBA00004651"/>
    </source>
</evidence>
<evidence type="ECO:0000313" key="10">
    <source>
        <dbReference type="EMBL" id="KAL3319080.1"/>
    </source>
</evidence>
<keyword evidence="7 9" id="KW-1133">Transmembrane helix</keyword>
<feature type="transmembrane region" description="Helical" evidence="9">
    <location>
        <begin position="110"/>
        <end position="129"/>
    </location>
</feature>
<dbReference type="GO" id="GO:0032217">
    <property type="term" value="F:riboflavin transmembrane transporter activity"/>
    <property type="evidence" value="ECO:0007669"/>
    <property type="project" value="UniProtKB-UniRule"/>
</dbReference>
<evidence type="ECO:0000256" key="5">
    <source>
        <dbReference type="ARBA" id="ARBA00022475"/>
    </source>
</evidence>
<evidence type="ECO:0000256" key="8">
    <source>
        <dbReference type="ARBA" id="ARBA00023136"/>
    </source>
</evidence>
<dbReference type="InterPro" id="IPR009357">
    <property type="entry name" value="Riboflavin_transptr"/>
</dbReference>
<name>A0ABD2QHS4_9PLAT</name>
<dbReference type="AlphaFoldDB" id="A0ABD2QHS4"/>
<feature type="transmembrane region" description="Helical" evidence="9">
    <location>
        <begin position="6"/>
        <end position="22"/>
    </location>
</feature>
<protein>
    <recommendedName>
        <fullName evidence="9">Riboflavin transporter</fullName>
    </recommendedName>
</protein>
<keyword evidence="8 9" id="KW-0472">Membrane</keyword>
<evidence type="ECO:0000256" key="6">
    <source>
        <dbReference type="ARBA" id="ARBA00022692"/>
    </source>
</evidence>
<proteinExistence type="inferred from homology"/>
<organism evidence="10 11">
    <name type="scientific">Cichlidogyrus casuarinus</name>
    <dbReference type="NCBI Taxonomy" id="1844966"/>
    <lineage>
        <taxon>Eukaryota</taxon>
        <taxon>Metazoa</taxon>
        <taxon>Spiralia</taxon>
        <taxon>Lophotrochozoa</taxon>
        <taxon>Platyhelminthes</taxon>
        <taxon>Monogenea</taxon>
        <taxon>Monopisthocotylea</taxon>
        <taxon>Dactylogyridea</taxon>
        <taxon>Ancyrocephalidae</taxon>
        <taxon>Cichlidogyrus</taxon>
    </lineage>
</organism>
<sequence length="142" mass="15709">MCTCLSMLAGPVVAFFGLLLQSKKCRGMMEGMELRIEIAWNFLIFCSSLSSFHIIYLASCSPHLPSLGGFGPYLSIFSWILMHSCFTAIRTWMAVYLIDNRFGYKALRQAGIATQIGAAFGAITAYLLVVQFELFISAPPCN</sequence>
<comment type="caution">
    <text evidence="10">The sequence shown here is derived from an EMBL/GenBank/DDBJ whole genome shotgun (WGS) entry which is preliminary data.</text>
</comment>
<dbReference type="EMBL" id="JBJKFK010000172">
    <property type="protein sequence ID" value="KAL3319080.1"/>
    <property type="molecule type" value="Genomic_DNA"/>
</dbReference>
<evidence type="ECO:0000256" key="1">
    <source>
        <dbReference type="ARBA" id="ARBA00000215"/>
    </source>
</evidence>
<comment type="caution">
    <text evidence="9">Lacks conserved residue(s) required for the propagation of feature annotation.</text>
</comment>
<evidence type="ECO:0000256" key="3">
    <source>
        <dbReference type="ARBA" id="ARBA00006366"/>
    </source>
</evidence>
<keyword evidence="11" id="KW-1185">Reference proteome</keyword>
<keyword evidence="4 9" id="KW-0813">Transport</keyword>
<keyword evidence="5 9" id="KW-1003">Cell membrane</keyword>
<evidence type="ECO:0000256" key="9">
    <source>
        <dbReference type="RuleBase" id="RU368035"/>
    </source>
</evidence>
<comment type="catalytic activity">
    <reaction evidence="1 9">
        <text>riboflavin(in) = riboflavin(out)</text>
        <dbReference type="Rhea" id="RHEA:35015"/>
        <dbReference type="ChEBI" id="CHEBI:57986"/>
    </reaction>
</comment>
<accession>A0ABD2QHS4</accession>
<feature type="transmembrane region" description="Helical" evidence="9">
    <location>
        <begin position="34"/>
        <end position="56"/>
    </location>
</feature>
<comment type="subcellular location">
    <subcellularLocation>
        <location evidence="2 9">Cell membrane</location>
        <topology evidence="2 9">Multi-pass membrane protein</topology>
    </subcellularLocation>
</comment>
<evidence type="ECO:0000256" key="7">
    <source>
        <dbReference type="ARBA" id="ARBA00022989"/>
    </source>
</evidence>
<comment type="function">
    <text evidence="9">Plasma membrane transporter mediating the uptake by cells of the water soluble vitamin B2/riboflavin that plays a key role in biochemical oxidation-reduction reactions of the carbohydrate, lipid, and amino acid metabolism.</text>
</comment>
<dbReference type="PANTHER" id="PTHR12929:SF10">
    <property type="entry name" value="RIBOFLAVIN TRANSPORTER"/>
    <property type="match status" value="1"/>
</dbReference>
<dbReference type="Proteomes" id="UP001626550">
    <property type="component" value="Unassembled WGS sequence"/>
</dbReference>
<dbReference type="PANTHER" id="PTHR12929">
    <property type="entry name" value="SOLUTE CARRIER FAMILY 52"/>
    <property type="match status" value="1"/>
</dbReference>